<keyword evidence="3" id="KW-0456">Lyase</keyword>
<dbReference type="SUPFAM" id="SSF51569">
    <property type="entry name" value="Aldolase"/>
    <property type="match status" value="1"/>
</dbReference>
<dbReference type="InterPro" id="IPR050456">
    <property type="entry name" value="DeoC/FbaB_aldolase"/>
</dbReference>
<dbReference type="PANTHER" id="PTHR47916:SF1">
    <property type="entry name" value="3-HYDROXY-5-PHOSPHONOOXYPENTANE-2,4-DIONE THIOLASE"/>
    <property type="match status" value="1"/>
</dbReference>
<name>A0A448I759_MYCCI</name>
<evidence type="ECO:0000313" key="4">
    <source>
        <dbReference type="Proteomes" id="UP000282551"/>
    </source>
</evidence>
<evidence type="ECO:0000256" key="2">
    <source>
        <dbReference type="SAM" id="MobiDB-lite"/>
    </source>
</evidence>
<reference evidence="3 4" key="1">
    <citation type="submission" date="2018-12" db="EMBL/GenBank/DDBJ databases">
        <authorList>
            <consortium name="Pathogen Informatics"/>
        </authorList>
    </citation>
    <scope>NUCLEOTIDE SEQUENCE [LARGE SCALE GENOMIC DNA]</scope>
    <source>
        <strain evidence="3 4">NCTC10485</strain>
    </source>
</reference>
<dbReference type="EMBL" id="LR134355">
    <property type="protein sequence ID" value="VEG48366.1"/>
    <property type="molecule type" value="Genomic_DNA"/>
</dbReference>
<dbReference type="EC" id="4.1.2.-" evidence="3"/>
<protein>
    <submittedName>
        <fullName evidence="3">2-amino-4,5-dihydroxy-6-one-heptanoic acid-7-phosphate synthase</fullName>
        <ecNumber evidence="3">4.1.2.-</ecNumber>
    </submittedName>
</protein>
<keyword evidence="4" id="KW-1185">Reference proteome</keyword>
<dbReference type="InterPro" id="IPR002915">
    <property type="entry name" value="DeoC/FbaB/LacD_aldolase"/>
</dbReference>
<feature type="region of interest" description="Disordered" evidence="2">
    <location>
        <begin position="258"/>
        <end position="279"/>
    </location>
</feature>
<dbReference type="Gene3D" id="3.20.20.70">
    <property type="entry name" value="Aldolase class I"/>
    <property type="match status" value="1"/>
</dbReference>
<dbReference type="InterPro" id="IPR013785">
    <property type="entry name" value="Aldolase_TIM"/>
</dbReference>
<organism evidence="3 4">
    <name type="scientific">Mycolicibacterium chitae</name>
    <name type="common">Mycobacterium chitae</name>
    <dbReference type="NCBI Taxonomy" id="1792"/>
    <lineage>
        <taxon>Bacteria</taxon>
        <taxon>Bacillati</taxon>
        <taxon>Actinomycetota</taxon>
        <taxon>Actinomycetes</taxon>
        <taxon>Mycobacteriales</taxon>
        <taxon>Mycobacteriaceae</taxon>
        <taxon>Mycolicibacterium</taxon>
    </lineage>
</organism>
<dbReference type="SMART" id="SM01133">
    <property type="entry name" value="DeoC"/>
    <property type="match status" value="1"/>
</dbReference>
<evidence type="ECO:0000256" key="1">
    <source>
        <dbReference type="PIRSR" id="PIRSR038992-1"/>
    </source>
</evidence>
<dbReference type="OrthoDB" id="9771504at2"/>
<feature type="active site" description="Proton donor" evidence="1">
    <location>
        <position position="156"/>
    </location>
</feature>
<dbReference type="Pfam" id="PF01791">
    <property type="entry name" value="DeoC"/>
    <property type="match status" value="1"/>
</dbReference>
<dbReference type="GO" id="GO:0004332">
    <property type="term" value="F:fructose-bisphosphate aldolase activity"/>
    <property type="evidence" value="ECO:0007669"/>
    <property type="project" value="InterPro"/>
</dbReference>
<sequence length="279" mass="29103">MFDNHGWRRRGDSGKRIRLSRIFNPHSRRALVVPMDHSVTMGPLGKADHADRTAEMLAAAGADAIVVHKGRARSINPIHFTDMGLIIHLSAGTDLALDRTGKVLVGTVEECLRLGADAVSVHVNVGSPTESAQLADLGAVSSACDMLGIPLLAMMYARGPNIGSPVELVDTLSHLAAIATDLGADLVKLDYAGNRSAMNDVVHSCPLPVLVAGGPSDSGDESAIAFGGEVAESNVAGLSFGRLIFGADEPQRVAAELSRRLHSGRPAASRALSPTLESA</sequence>
<dbReference type="NCBIfam" id="NF005556">
    <property type="entry name" value="PRK07226.1"/>
    <property type="match status" value="1"/>
</dbReference>
<dbReference type="AlphaFoldDB" id="A0A448I759"/>
<dbReference type="PANTHER" id="PTHR47916">
    <property type="entry name" value="FRUCTOSE-BISPHOSPHATE ALDOLASE CLASS 1"/>
    <property type="match status" value="1"/>
</dbReference>
<dbReference type="RefSeq" id="WP_126334180.1">
    <property type="nucleotide sequence ID" value="NZ_AP022604.1"/>
</dbReference>
<dbReference type="Proteomes" id="UP000282551">
    <property type="component" value="Chromosome"/>
</dbReference>
<gene>
    <name evidence="3" type="primary">griI</name>
    <name evidence="3" type="ORF">NCTC10485_02660</name>
</gene>
<evidence type="ECO:0000313" key="3">
    <source>
        <dbReference type="EMBL" id="VEG48366.1"/>
    </source>
</evidence>
<dbReference type="PIRSF" id="PIRSF038992">
    <property type="entry name" value="Aldolase_Ia"/>
    <property type="match status" value="1"/>
</dbReference>
<feature type="active site" description="Schiff-base intermediate with dihydroxyacetone-P" evidence="1">
    <location>
        <position position="188"/>
    </location>
</feature>
<proteinExistence type="predicted"/>
<dbReference type="InterPro" id="IPR041720">
    <property type="entry name" value="FbaB-like"/>
</dbReference>
<accession>A0A448I759</accession>